<evidence type="ECO:0000313" key="2">
    <source>
        <dbReference type="Proteomes" id="UP000270094"/>
    </source>
</evidence>
<reference evidence="1 2" key="1">
    <citation type="submission" date="2018-11" db="EMBL/GenBank/DDBJ databases">
        <authorList>
            <consortium name="Pathogen Informatics"/>
        </authorList>
    </citation>
    <scope>NUCLEOTIDE SEQUENCE [LARGE SCALE GENOMIC DNA]</scope>
</reference>
<sequence length="161" mass="18646">LFRKTLYQGAFEYAVPLYHPTHGKFELREPHRWRDTLNPWKESFRQLRHGVHVRPRYAQIYEGHIGRSIPHFETLTQALQFLDAEPDREKLILLHTGHYFPEPILISSSVQVIGATLDALCCDFKASLSANSDCLHISIPVRPHSARCGEFRSRYCFSSAQ</sequence>
<organism evidence="1 2">
    <name type="scientific">Strongylus vulgaris</name>
    <name type="common">Blood worm</name>
    <dbReference type="NCBI Taxonomy" id="40348"/>
    <lineage>
        <taxon>Eukaryota</taxon>
        <taxon>Metazoa</taxon>
        <taxon>Ecdysozoa</taxon>
        <taxon>Nematoda</taxon>
        <taxon>Chromadorea</taxon>
        <taxon>Rhabditida</taxon>
        <taxon>Rhabditina</taxon>
        <taxon>Rhabditomorpha</taxon>
        <taxon>Strongyloidea</taxon>
        <taxon>Strongylidae</taxon>
        <taxon>Strongylus</taxon>
    </lineage>
</organism>
<dbReference type="EMBL" id="UYYB01023103">
    <property type="protein sequence ID" value="VDM72001.1"/>
    <property type="molecule type" value="Genomic_DNA"/>
</dbReference>
<protein>
    <submittedName>
        <fullName evidence="1">Uncharacterized protein</fullName>
    </submittedName>
</protein>
<feature type="non-terminal residue" evidence="1">
    <location>
        <position position="1"/>
    </location>
</feature>
<dbReference type="AlphaFoldDB" id="A0A3P7IFN0"/>
<name>A0A3P7IFN0_STRVU</name>
<gene>
    <name evidence="1" type="ORF">SVUK_LOCUS6999</name>
</gene>
<keyword evidence="2" id="KW-1185">Reference proteome</keyword>
<dbReference type="Proteomes" id="UP000270094">
    <property type="component" value="Unassembled WGS sequence"/>
</dbReference>
<accession>A0A3P7IFN0</accession>
<proteinExistence type="predicted"/>
<dbReference type="OrthoDB" id="427974at2759"/>
<evidence type="ECO:0000313" key="1">
    <source>
        <dbReference type="EMBL" id="VDM72001.1"/>
    </source>
</evidence>